<dbReference type="AlphaFoldDB" id="A0A5C5XHN3"/>
<dbReference type="NCBIfam" id="TIGR02532">
    <property type="entry name" value="IV_pilin_GFxxxE"/>
    <property type="match status" value="1"/>
</dbReference>
<name>A0A5C5XHN3_9PLAN</name>
<comment type="caution">
    <text evidence="2">The sequence shown here is derived from an EMBL/GenBank/DDBJ whole genome shotgun (WGS) entry which is preliminary data.</text>
</comment>
<dbReference type="Proteomes" id="UP000316095">
    <property type="component" value="Unassembled WGS sequence"/>
</dbReference>
<protein>
    <submittedName>
        <fullName evidence="2">Uncharacterized protein</fullName>
    </submittedName>
</protein>
<evidence type="ECO:0000256" key="1">
    <source>
        <dbReference type="SAM" id="Phobius"/>
    </source>
</evidence>
<gene>
    <name evidence="2" type="ORF">Pan54_30950</name>
</gene>
<dbReference type="EMBL" id="SJPG01000001">
    <property type="protein sequence ID" value="TWT62354.1"/>
    <property type="molecule type" value="Genomic_DNA"/>
</dbReference>
<dbReference type="RefSeq" id="WP_146504223.1">
    <property type="nucleotide sequence ID" value="NZ_SJPG01000001.1"/>
</dbReference>
<evidence type="ECO:0000313" key="3">
    <source>
        <dbReference type="Proteomes" id="UP000316095"/>
    </source>
</evidence>
<dbReference type="InterPro" id="IPR012902">
    <property type="entry name" value="N_methyl_site"/>
</dbReference>
<accession>A0A5C5XHN3</accession>
<evidence type="ECO:0000313" key="2">
    <source>
        <dbReference type="EMBL" id="TWT62354.1"/>
    </source>
</evidence>
<organism evidence="2 3">
    <name type="scientific">Rubinisphaera italica</name>
    <dbReference type="NCBI Taxonomy" id="2527969"/>
    <lineage>
        <taxon>Bacteria</taxon>
        <taxon>Pseudomonadati</taxon>
        <taxon>Planctomycetota</taxon>
        <taxon>Planctomycetia</taxon>
        <taxon>Planctomycetales</taxon>
        <taxon>Planctomycetaceae</taxon>
        <taxon>Rubinisphaera</taxon>
    </lineage>
</organism>
<dbReference type="InterPro" id="IPR045584">
    <property type="entry name" value="Pilin-like"/>
</dbReference>
<reference evidence="2 3" key="1">
    <citation type="submission" date="2019-02" db="EMBL/GenBank/DDBJ databases">
        <title>Deep-cultivation of Planctomycetes and their phenomic and genomic characterization uncovers novel biology.</title>
        <authorList>
            <person name="Wiegand S."/>
            <person name="Jogler M."/>
            <person name="Boedeker C."/>
            <person name="Pinto D."/>
            <person name="Vollmers J."/>
            <person name="Rivas-Marin E."/>
            <person name="Kohn T."/>
            <person name="Peeters S.H."/>
            <person name="Heuer A."/>
            <person name="Rast P."/>
            <person name="Oberbeckmann S."/>
            <person name="Bunk B."/>
            <person name="Jeske O."/>
            <person name="Meyerdierks A."/>
            <person name="Storesund J.E."/>
            <person name="Kallscheuer N."/>
            <person name="Luecker S."/>
            <person name="Lage O.M."/>
            <person name="Pohl T."/>
            <person name="Merkel B.J."/>
            <person name="Hornburger P."/>
            <person name="Mueller R.-W."/>
            <person name="Bruemmer F."/>
            <person name="Labrenz M."/>
            <person name="Spormann A.M."/>
            <person name="Op Den Camp H."/>
            <person name="Overmann J."/>
            <person name="Amann R."/>
            <person name="Jetten M.S.M."/>
            <person name="Mascher T."/>
            <person name="Medema M.H."/>
            <person name="Devos D.P."/>
            <person name="Kaster A.-K."/>
            <person name="Ovreas L."/>
            <person name="Rohde M."/>
            <person name="Galperin M.Y."/>
            <person name="Jogler C."/>
        </authorList>
    </citation>
    <scope>NUCLEOTIDE SEQUENCE [LARGE SCALE GENOMIC DNA]</scope>
    <source>
        <strain evidence="2 3">Pan54</strain>
    </source>
</reference>
<keyword evidence="1" id="KW-0472">Membrane</keyword>
<keyword evidence="1" id="KW-0812">Transmembrane</keyword>
<dbReference type="SUPFAM" id="SSF54523">
    <property type="entry name" value="Pili subunits"/>
    <property type="match status" value="1"/>
</dbReference>
<keyword evidence="1" id="KW-1133">Transmembrane helix</keyword>
<sequence>MNRLNHSRNAFSLFEVVISLTILAISAGMLAQLLESARLGSTQATRETEALVYAESILAELVASQTIPSEVANEVLNEDPQWTYSVSSTDTDWTTLFVTTVRVKHLNNNERIDADVSLTRYLYVPEEVEESL</sequence>
<dbReference type="Pfam" id="PF07963">
    <property type="entry name" value="N_methyl"/>
    <property type="match status" value="1"/>
</dbReference>
<proteinExistence type="predicted"/>
<keyword evidence="3" id="KW-1185">Reference proteome</keyword>
<feature type="transmembrane region" description="Helical" evidence="1">
    <location>
        <begin position="12"/>
        <end position="34"/>
    </location>
</feature>